<accession>A0ACA9N2V6</accession>
<keyword evidence="2" id="KW-1185">Reference proteome</keyword>
<gene>
    <name evidence="1" type="ORF">ACOLOM_LOCUS7458</name>
</gene>
<evidence type="ECO:0000313" key="2">
    <source>
        <dbReference type="Proteomes" id="UP000789525"/>
    </source>
</evidence>
<dbReference type="Proteomes" id="UP000789525">
    <property type="component" value="Unassembled WGS sequence"/>
</dbReference>
<organism evidence="1 2">
    <name type="scientific">Acaulospora colombiana</name>
    <dbReference type="NCBI Taxonomy" id="27376"/>
    <lineage>
        <taxon>Eukaryota</taxon>
        <taxon>Fungi</taxon>
        <taxon>Fungi incertae sedis</taxon>
        <taxon>Mucoromycota</taxon>
        <taxon>Glomeromycotina</taxon>
        <taxon>Glomeromycetes</taxon>
        <taxon>Diversisporales</taxon>
        <taxon>Acaulosporaceae</taxon>
        <taxon>Acaulospora</taxon>
    </lineage>
</organism>
<reference evidence="1" key="1">
    <citation type="submission" date="2021-06" db="EMBL/GenBank/DDBJ databases">
        <authorList>
            <person name="Kallberg Y."/>
            <person name="Tangrot J."/>
            <person name="Rosling A."/>
        </authorList>
    </citation>
    <scope>NUCLEOTIDE SEQUENCE</scope>
    <source>
        <strain evidence="1">CL356</strain>
    </source>
</reference>
<proteinExistence type="predicted"/>
<evidence type="ECO:0000313" key="1">
    <source>
        <dbReference type="EMBL" id="CAG8624823.1"/>
    </source>
</evidence>
<name>A0ACA9N2V6_9GLOM</name>
<comment type="caution">
    <text evidence="1">The sequence shown here is derived from an EMBL/GenBank/DDBJ whole genome shotgun (WGS) entry which is preliminary data.</text>
</comment>
<protein>
    <submittedName>
        <fullName evidence="1">14742_t:CDS:1</fullName>
    </submittedName>
</protein>
<sequence>MSGKGKKKAKTIKLSTNKSSSDPDQTKDSAANKTQAEPDRTKYQETTDGFILGFNIVREISEATGLLAPLKATFAMSLDKMAQKAVRLDAAFDVFVKKKRPPSRLLIIHS</sequence>
<dbReference type="EMBL" id="CAJVPT010017225">
    <property type="protein sequence ID" value="CAG8624823.1"/>
    <property type="molecule type" value="Genomic_DNA"/>
</dbReference>